<dbReference type="PROSITE" id="PS00122">
    <property type="entry name" value="CARBOXYLESTERASE_B_1"/>
    <property type="match status" value="1"/>
</dbReference>
<keyword evidence="9" id="KW-1185">Reference proteome</keyword>
<keyword evidence="3 6" id="KW-0378">Hydrolase</keyword>
<evidence type="ECO:0000256" key="1">
    <source>
        <dbReference type="ARBA" id="ARBA00005964"/>
    </source>
</evidence>
<gene>
    <name evidence="8" type="ORF">LSINAPIS_LOCUS1498</name>
</gene>
<evidence type="ECO:0000256" key="2">
    <source>
        <dbReference type="ARBA" id="ARBA00022487"/>
    </source>
</evidence>
<dbReference type="PANTHER" id="PTHR43142:SF1">
    <property type="entry name" value="CARBOXYLIC ESTER HYDROLASE"/>
    <property type="match status" value="1"/>
</dbReference>
<dbReference type="Gene3D" id="3.40.50.1820">
    <property type="entry name" value="alpha/beta hydrolase"/>
    <property type="match status" value="1"/>
</dbReference>
<sequence>MWFNVILFMTIVSTYVQGDAERIVKLRQGRVRGHLDPNGGLYSFYGIPYATAPTGIHKFKAPLPGPAWIDTLDAVDNRTLCPQKDFMGLMPESLFDIKEDCLVANIFVPATKETNLSVVIYVHGGAFVIGYGNWLSYKALVRSKKVIVVTFNYRLGAHGFLCLGTDDVPGNAGMKDQVALLRWVNQNIANFGGNPEEVTIAGYSAGSVSVDLLMLSKSTKGLFKKIIPESGASLAAFSIQTDPFENAKEFARLLNYTGSNSIASLEDFFKNVSYESLTSINVLARLDSTFLMSPCIERSNSGEAFLTDSPLGIIKHGLYPKIPTLYGFTSMEGLVRLPLFDQFKDAMNKNFQDFLPPDLKFQNDEERQAVAQKVKEFYFGNSNIDSDTILEYINYFSDIIFTYPALRTVKYHVEAGHDQIYLYEFSFVHDDLPKIPYTNIRGADHCSQTYIVSDGLNATMNNDRLEEMKPIIRTIWANFIFTGKPIPEDSELPPWPPVGKNWSPHMSIDLPLSLRGSLLKERTLFWDQIYERHYQQPIPPPASPHLEL</sequence>
<proteinExistence type="inferred from homology"/>
<evidence type="ECO:0000313" key="9">
    <source>
        <dbReference type="Proteomes" id="UP000324832"/>
    </source>
</evidence>
<organism evidence="8 9">
    <name type="scientific">Leptidea sinapis</name>
    <dbReference type="NCBI Taxonomy" id="189913"/>
    <lineage>
        <taxon>Eukaryota</taxon>
        <taxon>Metazoa</taxon>
        <taxon>Ecdysozoa</taxon>
        <taxon>Arthropoda</taxon>
        <taxon>Hexapoda</taxon>
        <taxon>Insecta</taxon>
        <taxon>Pterygota</taxon>
        <taxon>Neoptera</taxon>
        <taxon>Endopterygota</taxon>
        <taxon>Lepidoptera</taxon>
        <taxon>Glossata</taxon>
        <taxon>Ditrysia</taxon>
        <taxon>Papilionoidea</taxon>
        <taxon>Pieridae</taxon>
        <taxon>Dismorphiinae</taxon>
        <taxon>Leptidea</taxon>
    </lineage>
</organism>
<evidence type="ECO:0000313" key="8">
    <source>
        <dbReference type="EMBL" id="VVC88037.1"/>
    </source>
</evidence>
<evidence type="ECO:0000256" key="3">
    <source>
        <dbReference type="ARBA" id="ARBA00022801"/>
    </source>
</evidence>
<dbReference type="SUPFAM" id="SSF53474">
    <property type="entry name" value="alpha/beta-Hydrolases"/>
    <property type="match status" value="1"/>
</dbReference>
<dbReference type="GO" id="GO:0052689">
    <property type="term" value="F:carboxylic ester hydrolase activity"/>
    <property type="evidence" value="ECO:0007669"/>
    <property type="project" value="UniProtKB-KW"/>
</dbReference>
<feature type="signal peptide" evidence="6">
    <location>
        <begin position="1"/>
        <end position="18"/>
    </location>
</feature>
<comment type="similarity">
    <text evidence="1 6">Belongs to the type-B carboxylesterase/lipase family.</text>
</comment>
<accession>A0A5E4PPM1</accession>
<dbReference type="Pfam" id="PF00135">
    <property type="entry name" value="COesterase"/>
    <property type="match status" value="1"/>
</dbReference>
<keyword evidence="6" id="KW-0732">Signal</keyword>
<keyword evidence="4" id="KW-1015">Disulfide bond</keyword>
<evidence type="ECO:0000256" key="4">
    <source>
        <dbReference type="ARBA" id="ARBA00023157"/>
    </source>
</evidence>
<dbReference type="AlphaFoldDB" id="A0A5E4PPM1"/>
<protein>
    <recommendedName>
        <fullName evidence="6">Carboxylic ester hydrolase</fullName>
        <ecNumber evidence="6">3.1.1.-</ecNumber>
    </recommendedName>
</protein>
<keyword evidence="5" id="KW-0325">Glycoprotein</keyword>
<evidence type="ECO:0000256" key="5">
    <source>
        <dbReference type="ARBA" id="ARBA00023180"/>
    </source>
</evidence>
<dbReference type="InterPro" id="IPR019826">
    <property type="entry name" value="Carboxylesterase_B_AS"/>
</dbReference>
<evidence type="ECO:0000256" key="6">
    <source>
        <dbReference type="RuleBase" id="RU361235"/>
    </source>
</evidence>
<dbReference type="EMBL" id="FZQP02000226">
    <property type="protein sequence ID" value="VVC88037.1"/>
    <property type="molecule type" value="Genomic_DNA"/>
</dbReference>
<reference evidence="8 9" key="1">
    <citation type="submission" date="2017-07" db="EMBL/GenBank/DDBJ databases">
        <authorList>
            <person name="Talla V."/>
            <person name="Backstrom N."/>
        </authorList>
    </citation>
    <scope>NUCLEOTIDE SEQUENCE [LARGE SCALE GENOMIC DNA]</scope>
</reference>
<dbReference type="InterPro" id="IPR029058">
    <property type="entry name" value="AB_hydrolase_fold"/>
</dbReference>
<dbReference type="InterPro" id="IPR002018">
    <property type="entry name" value="CarbesteraseB"/>
</dbReference>
<feature type="chain" id="PRO_5023028077" description="Carboxylic ester hydrolase" evidence="6">
    <location>
        <begin position="19"/>
        <end position="548"/>
    </location>
</feature>
<dbReference type="EC" id="3.1.1.-" evidence="6"/>
<name>A0A5E4PPM1_9NEOP</name>
<keyword evidence="2" id="KW-0719">Serine esterase</keyword>
<evidence type="ECO:0000259" key="7">
    <source>
        <dbReference type="Pfam" id="PF00135"/>
    </source>
</evidence>
<feature type="domain" description="Carboxylesterase type B" evidence="7">
    <location>
        <begin position="21"/>
        <end position="526"/>
    </location>
</feature>
<dbReference type="Proteomes" id="UP000324832">
    <property type="component" value="Unassembled WGS sequence"/>
</dbReference>
<dbReference type="PANTHER" id="PTHR43142">
    <property type="entry name" value="CARBOXYLIC ESTER HYDROLASE"/>
    <property type="match status" value="1"/>
</dbReference>